<accession>A0A8J6PJ30</accession>
<dbReference type="InterPro" id="IPR046469">
    <property type="entry name" value="SAM_HAT_N"/>
</dbReference>
<dbReference type="Gene3D" id="3.40.50.10790">
    <property type="entry name" value="S-adenosyl-l-methionine hydroxide adenosyltransferase, N-terminal"/>
    <property type="match status" value="1"/>
</dbReference>
<sequence length="287" mass="32145">MRFITLTTDMGLDDHYVAAVKATILQQCNQSIHLIDITHNVQPFDVAEAAFHVSQAFRSFPEGTIHIVGVDSEPIFNFGNSEGAFPSIMVMNNQYFISNDNGFFGVLSRFGQDIQFYRIEDVLSNPKGFKFPTKNMLVPIAAKLANGEKIEEIATPHPSFKKAFATVPVIEEHLIKGSIIHFDKFGNAITNIDTELFQKIGNNAPFIIKFREGESYKIDVISKTYNEVPEGEKLALFSENGLLEIAINRGANQSTGGAQKLFALRKNDIVRIEFMPRGSRESFDQLF</sequence>
<dbReference type="PANTHER" id="PTHR35092">
    <property type="entry name" value="CHLORINASE MJ1651"/>
    <property type="match status" value="1"/>
</dbReference>
<evidence type="ECO:0000256" key="1">
    <source>
        <dbReference type="ARBA" id="ARBA00022691"/>
    </source>
</evidence>
<evidence type="ECO:0000259" key="3">
    <source>
        <dbReference type="Pfam" id="PF01887"/>
    </source>
</evidence>
<dbReference type="Pfam" id="PF01887">
    <property type="entry name" value="SAM_HAT_N"/>
    <property type="match status" value="1"/>
</dbReference>
<evidence type="ECO:0000259" key="4">
    <source>
        <dbReference type="Pfam" id="PF20257"/>
    </source>
</evidence>
<name>A0A8J6PJ30_9FLAO</name>
<dbReference type="Proteomes" id="UP000652681">
    <property type="component" value="Unassembled WGS sequence"/>
</dbReference>
<feature type="domain" description="S-adenosyl-l-methionine hydroxide adenosyltransferase N-terminal" evidence="3">
    <location>
        <begin position="4"/>
        <end position="153"/>
    </location>
</feature>
<protein>
    <submittedName>
        <fullName evidence="5">SAM-dependent chlorinase/fluorinase</fullName>
    </submittedName>
</protein>
<dbReference type="InterPro" id="IPR046470">
    <property type="entry name" value="SAM_HAT_C"/>
</dbReference>
<dbReference type="RefSeq" id="WP_163492756.1">
    <property type="nucleotide sequence ID" value="NZ_JACVEL010000005.1"/>
</dbReference>
<dbReference type="PIRSF" id="PIRSF006779">
    <property type="entry name" value="UCP006779"/>
    <property type="match status" value="1"/>
</dbReference>
<dbReference type="EMBL" id="JACVEL010000005">
    <property type="protein sequence ID" value="MBC9812576.1"/>
    <property type="molecule type" value="Genomic_DNA"/>
</dbReference>
<evidence type="ECO:0000256" key="2">
    <source>
        <dbReference type="ARBA" id="ARBA00024035"/>
    </source>
</evidence>
<dbReference type="PANTHER" id="PTHR35092:SF1">
    <property type="entry name" value="CHLORINASE MJ1651"/>
    <property type="match status" value="1"/>
</dbReference>
<dbReference type="InterPro" id="IPR023227">
    <property type="entry name" value="SAM_OH_AdoTrfase_C_sf"/>
</dbReference>
<evidence type="ECO:0000313" key="6">
    <source>
        <dbReference type="Proteomes" id="UP000652681"/>
    </source>
</evidence>
<comment type="caution">
    <text evidence="5">The sequence shown here is derived from an EMBL/GenBank/DDBJ whole genome shotgun (WGS) entry which is preliminary data.</text>
</comment>
<reference evidence="5" key="1">
    <citation type="submission" date="2020-09" db="EMBL/GenBank/DDBJ databases">
        <title>Taishania pollutisoli gen. nov., sp. nov., Isolated from Tetrabromobisphenol A-Contaminated Soil.</title>
        <authorList>
            <person name="Chen Q."/>
        </authorList>
    </citation>
    <scope>NUCLEOTIDE SEQUENCE</scope>
    <source>
        <strain evidence="5">CZZ-1</strain>
    </source>
</reference>
<gene>
    <name evidence="5" type="ORF">H9Y05_08850</name>
</gene>
<dbReference type="SUPFAM" id="SSF101852">
    <property type="entry name" value="Bacterial fluorinating enzyme, C-terminal domain"/>
    <property type="match status" value="1"/>
</dbReference>
<dbReference type="Gene3D" id="2.40.30.90">
    <property type="entry name" value="Bacterial fluorinating enzyme like"/>
    <property type="match status" value="1"/>
</dbReference>
<keyword evidence="6" id="KW-1185">Reference proteome</keyword>
<dbReference type="InterPro" id="IPR002747">
    <property type="entry name" value="SAM_OH_AdoTrfase"/>
</dbReference>
<dbReference type="Pfam" id="PF20257">
    <property type="entry name" value="SAM_HAT_C"/>
    <property type="match status" value="1"/>
</dbReference>
<feature type="domain" description="S-adenosyl-l-methionine hydroxide adenosyltransferase C-terminal" evidence="4">
    <location>
        <begin position="177"/>
        <end position="270"/>
    </location>
</feature>
<evidence type="ECO:0000313" key="5">
    <source>
        <dbReference type="EMBL" id="MBC9812576.1"/>
    </source>
</evidence>
<dbReference type="AlphaFoldDB" id="A0A8J6PJ30"/>
<organism evidence="5 6">
    <name type="scientific">Taishania pollutisoli</name>
    <dbReference type="NCBI Taxonomy" id="2766479"/>
    <lineage>
        <taxon>Bacteria</taxon>
        <taxon>Pseudomonadati</taxon>
        <taxon>Bacteroidota</taxon>
        <taxon>Flavobacteriia</taxon>
        <taxon>Flavobacteriales</taxon>
        <taxon>Crocinitomicaceae</taxon>
        <taxon>Taishania</taxon>
    </lineage>
</organism>
<comment type="similarity">
    <text evidence="2">Belongs to the SAM hydrolase / SAM-dependent halogenase family.</text>
</comment>
<dbReference type="InterPro" id="IPR023228">
    <property type="entry name" value="SAM_OH_AdoTrfase_N_sf"/>
</dbReference>
<keyword evidence="1" id="KW-0949">S-adenosyl-L-methionine</keyword>
<dbReference type="SUPFAM" id="SSF102522">
    <property type="entry name" value="Bacterial fluorinating enzyme, N-terminal domain"/>
    <property type="match status" value="1"/>
</dbReference>
<proteinExistence type="inferred from homology"/>